<reference evidence="2 3" key="1">
    <citation type="submission" date="2017-10" db="EMBL/GenBank/DDBJ databases">
        <title>Resolving the taxonomy of Roseburia spp., Eubacterium rectale and Agathobacter spp. through phylogenomic analysis.</title>
        <authorList>
            <person name="Sheridan P.O."/>
            <person name="Walker A.W."/>
            <person name="Duncan S.H."/>
            <person name="Scott K.P."/>
            <person name="Toole P.W.O."/>
            <person name="Luis P."/>
            <person name="Flint H.J."/>
        </authorList>
    </citation>
    <scope>NUCLEOTIDE SEQUENCE [LARGE SCALE GENOMIC DNA]</scope>
    <source>
        <strain evidence="2 3">JK623</strain>
    </source>
</reference>
<name>A0A2G3E312_9FIRM</name>
<sequence>MITDYSEVVIETSNLIMKKAVFGDWEQLYRNITSRPESAKYMLWKIDDSEEESKDRMLRTLDFQSKEKYALTVYLKTESGLEAIGWASMREVNPDVYEDMGIAIGPDFVGKGYGKQILNALCEEARKQGAKEFHCSYREKNLASKRLQDACGFKFNYKSEEKIDPRTDEKYVVVNTKKYLM</sequence>
<dbReference type="SUPFAM" id="SSF55729">
    <property type="entry name" value="Acyl-CoA N-acyltransferases (Nat)"/>
    <property type="match status" value="1"/>
</dbReference>
<dbReference type="PANTHER" id="PTHR43792">
    <property type="entry name" value="GNAT FAMILY, PUTATIVE (AFU_ORTHOLOGUE AFUA_3G00765)-RELATED-RELATED"/>
    <property type="match status" value="1"/>
</dbReference>
<proteinExistence type="predicted"/>
<organism evidence="2 3">
    <name type="scientific">Agathobacter ruminis</name>
    <dbReference type="NCBI Taxonomy" id="1712665"/>
    <lineage>
        <taxon>Bacteria</taxon>
        <taxon>Bacillati</taxon>
        <taxon>Bacillota</taxon>
        <taxon>Clostridia</taxon>
        <taxon>Lachnospirales</taxon>
        <taxon>Lachnospiraceae</taxon>
        <taxon>Agathobacter</taxon>
    </lineage>
</organism>
<dbReference type="InterPro" id="IPR016181">
    <property type="entry name" value="Acyl_CoA_acyltransferase"/>
</dbReference>
<evidence type="ECO:0000313" key="2">
    <source>
        <dbReference type="EMBL" id="PHU37644.1"/>
    </source>
</evidence>
<dbReference type="InterPro" id="IPR051531">
    <property type="entry name" value="N-acetyltransferase"/>
</dbReference>
<comment type="caution">
    <text evidence="2">The sequence shown here is derived from an EMBL/GenBank/DDBJ whole genome shotgun (WGS) entry which is preliminary data.</text>
</comment>
<protein>
    <submittedName>
        <fullName evidence="2">GNAT family N-acetyltransferase</fullName>
    </submittedName>
</protein>
<evidence type="ECO:0000259" key="1">
    <source>
        <dbReference type="PROSITE" id="PS51186"/>
    </source>
</evidence>
<keyword evidence="2" id="KW-0808">Transferase</keyword>
<dbReference type="Gene3D" id="3.40.630.30">
    <property type="match status" value="1"/>
</dbReference>
<dbReference type="Proteomes" id="UP000224563">
    <property type="component" value="Unassembled WGS sequence"/>
</dbReference>
<reference evidence="2 3" key="2">
    <citation type="submission" date="2017-10" db="EMBL/GenBank/DDBJ databases">
        <authorList>
            <person name="Banno H."/>
            <person name="Chua N.-H."/>
        </authorList>
    </citation>
    <scope>NUCLEOTIDE SEQUENCE [LARGE SCALE GENOMIC DNA]</scope>
    <source>
        <strain evidence="2 3">JK623</strain>
    </source>
</reference>
<keyword evidence="3" id="KW-1185">Reference proteome</keyword>
<dbReference type="CDD" id="cd04301">
    <property type="entry name" value="NAT_SF"/>
    <property type="match status" value="1"/>
</dbReference>
<evidence type="ECO:0000313" key="3">
    <source>
        <dbReference type="Proteomes" id="UP000224563"/>
    </source>
</evidence>
<dbReference type="InterPro" id="IPR000182">
    <property type="entry name" value="GNAT_dom"/>
</dbReference>
<gene>
    <name evidence="2" type="ORF">CSX02_06820</name>
</gene>
<dbReference type="GO" id="GO:0016747">
    <property type="term" value="F:acyltransferase activity, transferring groups other than amino-acyl groups"/>
    <property type="evidence" value="ECO:0007669"/>
    <property type="project" value="InterPro"/>
</dbReference>
<dbReference type="AlphaFoldDB" id="A0A2G3E312"/>
<feature type="domain" description="N-acetyltransferase" evidence="1">
    <location>
        <begin position="30"/>
        <end position="181"/>
    </location>
</feature>
<accession>A0A2G3E312</accession>
<dbReference type="Pfam" id="PF13302">
    <property type="entry name" value="Acetyltransf_3"/>
    <property type="match status" value="1"/>
</dbReference>
<dbReference type="PANTHER" id="PTHR43792:SF16">
    <property type="entry name" value="N-ACETYLTRANSFERASE DOMAIN-CONTAINING PROTEIN"/>
    <property type="match status" value="1"/>
</dbReference>
<dbReference type="EMBL" id="PDYG01000037">
    <property type="protein sequence ID" value="PHU37644.1"/>
    <property type="molecule type" value="Genomic_DNA"/>
</dbReference>
<dbReference type="PROSITE" id="PS51186">
    <property type="entry name" value="GNAT"/>
    <property type="match status" value="1"/>
</dbReference>